<accession>A0A1M7Y0U4</accession>
<name>A0A1M7Y0U4_9BACT</name>
<reference evidence="1 2" key="1">
    <citation type="submission" date="2016-12" db="EMBL/GenBank/DDBJ databases">
        <authorList>
            <person name="Song W.-J."/>
            <person name="Kurnit D.M."/>
        </authorList>
    </citation>
    <scope>NUCLEOTIDE SEQUENCE [LARGE SCALE GENOMIC DNA]</scope>
    <source>
        <strain evidence="1 2">DSM 18488</strain>
    </source>
</reference>
<evidence type="ECO:0000313" key="2">
    <source>
        <dbReference type="Proteomes" id="UP000184603"/>
    </source>
</evidence>
<dbReference type="AlphaFoldDB" id="A0A1M7Y0U4"/>
<proteinExistence type="predicted"/>
<dbReference type="Proteomes" id="UP000184603">
    <property type="component" value="Unassembled WGS sequence"/>
</dbReference>
<gene>
    <name evidence="1" type="ORF">SAMN02745220_01020</name>
</gene>
<dbReference type="STRING" id="1121416.SAMN02745220_01020"/>
<evidence type="ECO:0000313" key="1">
    <source>
        <dbReference type="EMBL" id="SHO45282.1"/>
    </source>
</evidence>
<organism evidence="1 2">
    <name type="scientific">Desulfopila aestuarii DSM 18488</name>
    <dbReference type="NCBI Taxonomy" id="1121416"/>
    <lineage>
        <taxon>Bacteria</taxon>
        <taxon>Pseudomonadati</taxon>
        <taxon>Thermodesulfobacteriota</taxon>
        <taxon>Desulfobulbia</taxon>
        <taxon>Desulfobulbales</taxon>
        <taxon>Desulfocapsaceae</taxon>
        <taxon>Desulfopila</taxon>
    </lineage>
</organism>
<dbReference type="EMBL" id="FRFE01000004">
    <property type="protein sequence ID" value="SHO45282.1"/>
    <property type="molecule type" value="Genomic_DNA"/>
</dbReference>
<dbReference type="RefSeq" id="WP_073612378.1">
    <property type="nucleotide sequence ID" value="NZ_FRFE01000004.1"/>
</dbReference>
<dbReference type="OrthoDB" id="9909198at2"/>
<sequence length="63" mass="7207">MTKRRAPKIHIAQFIVMGTDNLLTANKAIQKLLNSDRCQLQEARYRIDGKTITIKPRTVKNLA</sequence>
<keyword evidence="2" id="KW-1185">Reference proteome</keyword>
<protein>
    <submittedName>
        <fullName evidence="1">Uncharacterized protein</fullName>
    </submittedName>
</protein>